<organism evidence="1 2">
    <name type="scientific">Candidatus Yanofskybacteria bacterium RIFCSPLOWO2_01_FULL_43_22</name>
    <dbReference type="NCBI Taxonomy" id="1802695"/>
    <lineage>
        <taxon>Bacteria</taxon>
        <taxon>Candidatus Yanofskyibacteriota</taxon>
    </lineage>
</organism>
<sequence>MSYKKKKLPKSKFNQFKYRFGLIKLALLKRARALFQKEGRMRLPQVARIMESLRLRNKGLRPNNQKIDEWVDNYVQQCILKGQKVDILTQWCLSKDLETRYQAQGDKLEPLQTEIDLLQKEIPQILKTFTDNGVGINWWITFNGAFLDRGRISRELADQYAEMLKSINTASEVILMDWEEEVLGGSRPLPSQKVLDDFFAVVPRKAFDLDFANLLERVKKYPDFSKTEEELRKESQYKIACEAEEGRFLFSPDSPFPCGQFLLVPLEFPERYVFFAVMAPEFKKRITAIVRSYPWRMDADSLNYEL</sequence>
<gene>
    <name evidence="1" type="ORF">A3A13_03955</name>
</gene>
<dbReference type="Proteomes" id="UP000178911">
    <property type="component" value="Unassembled WGS sequence"/>
</dbReference>
<reference evidence="1 2" key="1">
    <citation type="journal article" date="2016" name="Nat. Commun.">
        <title>Thousands of microbial genomes shed light on interconnected biogeochemical processes in an aquifer system.</title>
        <authorList>
            <person name="Anantharaman K."/>
            <person name="Brown C.T."/>
            <person name="Hug L.A."/>
            <person name="Sharon I."/>
            <person name="Castelle C.J."/>
            <person name="Probst A.J."/>
            <person name="Thomas B.C."/>
            <person name="Singh A."/>
            <person name="Wilkins M.J."/>
            <person name="Karaoz U."/>
            <person name="Brodie E.L."/>
            <person name="Williams K.H."/>
            <person name="Hubbard S.S."/>
            <person name="Banfield J.F."/>
        </authorList>
    </citation>
    <scope>NUCLEOTIDE SEQUENCE [LARGE SCALE GENOMIC DNA]</scope>
</reference>
<proteinExistence type="predicted"/>
<comment type="caution">
    <text evidence="1">The sequence shown here is derived from an EMBL/GenBank/DDBJ whole genome shotgun (WGS) entry which is preliminary data.</text>
</comment>
<name>A0A1F8GD87_9BACT</name>
<accession>A0A1F8GD87</accession>
<dbReference type="EMBL" id="MGKJ01000020">
    <property type="protein sequence ID" value="OGN23251.1"/>
    <property type="molecule type" value="Genomic_DNA"/>
</dbReference>
<evidence type="ECO:0000313" key="2">
    <source>
        <dbReference type="Proteomes" id="UP000178911"/>
    </source>
</evidence>
<evidence type="ECO:0000313" key="1">
    <source>
        <dbReference type="EMBL" id="OGN23251.1"/>
    </source>
</evidence>
<protein>
    <submittedName>
        <fullName evidence="1">Uncharacterized protein</fullName>
    </submittedName>
</protein>
<dbReference type="AlphaFoldDB" id="A0A1F8GD87"/>